<comment type="caution">
    <text evidence="1">The sequence shown here is derived from an EMBL/GenBank/DDBJ whole genome shotgun (WGS) entry which is preliminary data.</text>
</comment>
<proteinExistence type="predicted"/>
<name>A0ABP9SB47_9ACTN</name>
<dbReference type="Proteomes" id="UP001501570">
    <property type="component" value="Unassembled WGS sequence"/>
</dbReference>
<organism evidence="1 2">
    <name type="scientific">Rugosimonospora acidiphila</name>
    <dbReference type="NCBI Taxonomy" id="556531"/>
    <lineage>
        <taxon>Bacteria</taxon>
        <taxon>Bacillati</taxon>
        <taxon>Actinomycetota</taxon>
        <taxon>Actinomycetes</taxon>
        <taxon>Micromonosporales</taxon>
        <taxon>Micromonosporaceae</taxon>
        <taxon>Rugosimonospora</taxon>
    </lineage>
</organism>
<reference evidence="2" key="1">
    <citation type="journal article" date="2019" name="Int. J. Syst. Evol. Microbiol.">
        <title>The Global Catalogue of Microorganisms (GCM) 10K type strain sequencing project: providing services to taxonomists for standard genome sequencing and annotation.</title>
        <authorList>
            <consortium name="The Broad Institute Genomics Platform"/>
            <consortium name="The Broad Institute Genome Sequencing Center for Infectious Disease"/>
            <person name="Wu L."/>
            <person name="Ma J."/>
        </authorList>
    </citation>
    <scope>NUCLEOTIDE SEQUENCE [LARGE SCALE GENOMIC DNA]</scope>
    <source>
        <strain evidence="2">JCM 18304</strain>
    </source>
</reference>
<protein>
    <recommendedName>
        <fullName evidence="3">Excreted virulence factor EspC, type VII ESX diderm</fullName>
    </recommendedName>
</protein>
<dbReference type="RefSeq" id="WP_345633973.1">
    <property type="nucleotide sequence ID" value="NZ_BAABJQ010000017.1"/>
</dbReference>
<gene>
    <name evidence="1" type="ORF">GCM10023322_52730</name>
</gene>
<sequence>MNFRVEPYALRTYAAQLGDDQQVAQIAKSYANRYGSFSFHEKGLIGLAAPGHRTLLKRLNDLLQHLSDLADSSAEALKQAADGYARSDLRTASALDATYPAIRRTSLKPPY</sequence>
<evidence type="ECO:0000313" key="1">
    <source>
        <dbReference type="EMBL" id="GAA5192649.1"/>
    </source>
</evidence>
<accession>A0ABP9SB47</accession>
<evidence type="ECO:0000313" key="2">
    <source>
        <dbReference type="Proteomes" id="UP001501570"/>
    </source>
</evidence>
<dbReference type="EMBL" id="BAABJQ010000017">
    <property type="protein sequence ID" value="GAA5192649.1"/>
    <property type="molecule type" value="Genomic_DNA"/>
</dbReference>
<evidence type="ECO:0008006" key="3">
    <source>
        <dbReference type="Google" id="ProtNLM"/>
    </source>
</evidence>
<keyword evidence="2" id="KW-1185">Reference proteome</keyword>